<evidence type="ECO:0000313" key="3">
    <source>
        <dbReference type="Proteomes" id="UP001291309"/>
    </source>
</evidence>
<name>A0ABU5H9H3_9BACT</name>
<feature type="domain" description="CARDB" evidence="1">
    <location>
        <begin position="401"/>
        <end position="505"/>
    </location>
</feature>
<dbReference type="Gene3D" id="2.60.40.10">
    <property type="entry name" value="Immunoglobulins"/>
    <property type="match status" value="5"/>
</dbReference>
<comment type="caution">
    <text evidence="2">The sequence shown here is derived from an EMBL/GenBank/DDBJ whole genome shotgun (WGS) entry which is preliminary data.</text>
</comment>
<evidence type="ECO:0000259" key="1">
    <source>
        <dbReference type="Pfam" id="PF07705"/>
    </source>
</evidence>
<dbReference type="PROSITE" id="PS51257">
    <property type="entry name" value="PROKAR_LIPOPROTEIN"/>
    <property type="match status" value="1"/>
</dbReference>
<dbReference type="RefSeq" id="WP_321548869.1">
    <property type="nucleotide sequence ID" value="NZ_JAXIVS010000010.1"/>
</dbReference>
<dbReference type="Pfam" id="PF07705">
    <property type="entry name" value="CARDB"/>
    <property type="match status" value="3"/>
</dbReference>
<dbReference type="Proteomes" id="UP001291309">
    <property type="component" value="Unassembled WGS sequence"/>
</dbReference>
<proteinExistence type="predicted"/>
<sequence>MKAQHRQRWLKPLLVAGGMLAGCGRGNVGPAELFLDSMLSAVTSSQAPDLWVSSVGGPLSTPAPTGYFVTVTACNQGTVGVSSTVSLYLSEDTRIAATDSLVGSAPTGMLHPQQCATLHVRTEGAVSGASGLLYVGALIDPGNTVEESTETNNSRAGTRMAIGSGADLTVAEVSAPVSLLPSGAFQTTATVCNTGTASASATVEVYLSDDAAFSPEDTRVGRAATRMLEGGQCAALAIPSTANVAEGSWYVAARVAGAPGVVDLVEGNDVRVGNRAVVGHGPDFTVSAVSGPSRLPEDPSETLSFNATVCNQGTESAAPQVEVYLSADSALSATDTRVGSASVETLEPGQCASVTVSGAPGVSSGLWYVAAWVDRAEGVRELLEDNNTRVGQRQSLGRGVDLVVAEVRGPASAVSAQPMKATTTVCNQGTASSPEASVALFLSLDASISTADPYLGSAQVPALGAGECAPLEVSGLVNVPSGSWYVGAYVDSAQGVVELSENNNLRAGNVLGVGDGADLVVSRVTGPDKLQGGQPVTGQATVCNQGTQPGRAGARVGLYLSRDAAIIASDMLLGEVVLPTVGVGQCVAVSVPGGVQVPEGTWYLGAIADLSGEEVELIEDNNILAGGTLTVGNALDATLAAAHSPRPSSRVSGAHNQDT</sequence>
<gene>
    <name evidence="2" type="ORF">SYV04_27375</name>
</gene>
<feature type="domain" description="CARDB" evidence="1">
    <location>
        <begin position="282"/>
        <end position="388"/>
    </location>
</feature>
<protein>
    <submittedName>
        <fullName evidence="2">CARDB domain-containing protein</fullName>
    </submittedName>
</protein>
<evidence type="ECO:0000313" key="2">
    <source>
        <dbReference type="EMBL" id="MDY7230147.1"/>
    </source>
</evidence>
<organism evidence="2 3">
    <name type="scientific">Hyalangium rubrum</name>
    <dbReference type="NCBI Taxonomy" id="3103134"/>
    <lineage>
        <taxon>Bacteria</taxon>
        <taxon>Pseudomonadati</taxon>
        <taxon>Myxococcota</taxon>
        <taxon>Myxococcia</taxon>
        <taxon>Myxococcales</taxon>
        <taxon>Cystobacterineae</taxon>
        <taxon>Archangiaceae</taxon>
        <taxon>Hyalangium</taxon>
    </lineage>
</organism>
<accession>A0ABU5H9H3</accession>
<reference evidence="2 3" key="1">
    <citation type="submission" date="2023-12" db="EMBL/GenBank/DDBJ databases">
        <title>the genome sequence of Hyalangium sp. s54d21.</title>
        <authorList>
            <person name="Zhang X."/>
        </authorList>
    </citation>
    <scope>NUCLEOTIDE SEQUENCE [LARGE SCALE GENOMIC DNA]</scope>
    <source>
        <strain evidence="3">s54d21</strain>
    </source>
</reference>
<dbReference type="InterPro" id="IPR013783">
    <property type="entry name" value="Ig-like_fold"/>
</dbReference>
<feature type="domain" description="CARDB" evidence="1">
    <location>
        <begin position="48"/>
        <end position="155"/>
    </location>
</feature>
<dbReference type="EMBL" id="JAXIVS010000010">
    <property type="protein sequence ID" value="MDY7230147.1"/>
    <property type="molecule type" value="Genomic_DNA"/>
</dbReference>
<dbReference type="InterPro" id="IPR011635">
    <property type="entry name" value="CARDB"/>
</dbReference>
<keyword evidence="3" id="KW-1185">Reference proteome</keyword>